<evidence type="ECO:0000313" key="4">
    <source>
        <dbReference type="Proteomes" id="UP001140513"/>
    </source>
</evidence>
<dbReference type="PANTHER" id="PTHR40640">
    <property type="entry name" value="ANCHORED GLYCOPROTEIN, PUTATIVE (AFU_ORTHOLOGUE AFUA_8G04860)-RELATED"/>
    <property type="match status" value="1"/>
</dbReference>
<gene>
    <name evidence="3" type="ORF">N0V89_011868</name>
</gene>
<keyword evidence="4" id="KW-1185">Reference proteome</keyword>
<name>A0A9W8XC33_9PLEO</name>
<dbReference type="AlphaFoldDB" id="A0A9W8XC33"/>
<evidence type="ECO:0008006" key="5">
    <source>
        <dbReference type="Google" id="ProtNLM"/>
    </source>
</evidence>
<feature type="chain" id="PRO_5040863136" description="GPI anchored cell wall protein" evidence="2">
    <location>
        <begin position="20"/>
        <end position="225"/>
    </location>
</feature>
<sequence length="225" mass="22196">MYSKTSIAALFGAFLTASAQTTTPSSAAAKATGPIVSVLLPGADNQTLVGSVIAVKSALTTLNVECAPGTDSNDCGMPLGGMEVTQGPSTAVMSTVFAQESDPVVVTYEWECSIGGTTTAKCTYSNAASVTGSVDPSLLSSMGVQMTAFASTTELNEQDLETAFFKVAITAGADKLSQTGDAEATGSGSGSPTGSAASPSNTGAASNVKMGGFAIGGALAAVFML</sequence>
<reference evidence="3" key="1">
    <citation type="submission" date="2022-10" db="EMBL/GenBank/DDBJ databases">
        <title>Tapping the CABI collections for fungal endophytes: first genome assemblies for Collariella, Neodidymelliopsis, Ascochyta clinopodiicola, Didymella pomorum, Didymosphaeria variabile, Neocosmospora piperis and Neocucurbitaria cava.</title>
        <authorList>
            <person name="Hill R."/>
        </authorList>
    </citation>
    <scope>NUCLEOTIDE SEQUENCE</scope>
    <source>
        <strain evidence="3">IMI 356815</strain>
    </source>
</reference>
<evidence type="ECO:0000256" key="1">
    <source>
        <dbReference type="SAM" id="MobiDB-lite"/>
    </source>
</evidence>
<dbReference type="RefSeq" id="XP_056065897.1">
    <property type="nucleotide sequence ID" value="XM_056220594.1"/>
</dbReference>
<dbReference type="PANTHER" id="PTHR40640:SF1">
    <property type="entry name" value="ANCHORED GLYCOPROTEIN, PUTATIVE (AFU_ORTHOLOGUE AFUA_8G04860)-RELATED"/>
    <property type="match status" value="1"/>
</dbReference>
<comment type="caution">
    <text evidence="3">The sequence shown here is derived from an EMBL/GenBank/DDBJ whole genome shotgun (WGS) entry which is preliminary data.</text>
</comment>
<keyword evidence="2" id="KW-0732">Signal</keyword>
<dbReference type="Proteomes" id="UP001140513">
    <property type="component" value="Unassembled WGS sequence"/>
</dbReference>
<proteinExistence type="predicted"/>
<evidence type="ECO:0000313" key="3">
    <source>
        <dbReference type="EMBL" id="KAJ4345733.1"/>
    </source>
</evidence>
<accession>A0A9W8XC33</accession>
<protein>
    <recommendedName>
        <fullName evidence="5">GPI anchored cell wall protein</fullName>
    </recommendedName>
</protein>
<feature type="compositionally biased region" description="Low complexity" evidence="1">
    <location>
        <begin position="184"/>
        <end position="200"/>
    </location>
</feature>
<feature type="region of interest" description="Disordered" evidence="1">
    <location>
        <begin position="178"/>
        <end position="202"/>
    </location>
</feature>
<evidence type="ECO:0000256" key="2">
    <source>
        <dbReference type="SAM" id="SignalP"/>
    </source>
</evidence>
<dbReference type="OrthoDB" id="4991875at2759"/>
<organism evidence="3 4">
    <name type="scientific">Didymosphaeria variabile</name>
    <dbReference type="NCBI Taxonomy" id="1932322"/>
    <lineage>
        <taxon>Eukaryota</taxon>
        <taxon>Fungi</taxon>
        <taxon>Dikarya</taxon>
        <taxon>Ascomycota</taxon>
        <taxon>Pezizomycotina</taxon>
        <taxon>Dothideomycetes</taxon>
        <taxon>Pleosporomycetidae</taxon>
        <taxon>Pleosporales</taxon>
        <taxon>Massarineae</taxon>
        <taxon>Didymosphaeriaceae</taxon>
        <taxon>Didymosphaeria</taxon>
    </lineage>
</organism>
<dbReference type="EMBL" id="JAPEUX010000009">
    <property type="protein sequence ID" value="KAJ4345733.1"/>
    <property type="molecule type" value="Genomic_DNA"/>
</dbReference>
<feature type="signal peptide" evidence="2">
    <location>
        <begin position="1"/>
        <end position="19"/>
    </location>
</feature>
<dbReference type="GeneID" id="80915398"/>